<feature type="compositionally biased region" description="Polar residues" evidence="1">
    <location>
        <begin position="493"/>
        <end position="505"/>
    </location>
</feature>
<feature type="domain" description="LysM" evidence="2">
    <location>
        <begin position="97"/>
        <end position="141"/>
    </location>
</feature>
<organism evidence="3 4">
    <name type="scientific">Tilletia horrida</name>
    <dbReference type="NCBI Taxonomy" id="155126"/>
    <lineage>
        <taxon>Eukaryota</taxon>
        <taxon>Fungi</taxon>
        <taxon>Dikarya</taxon>
        <taxon>Basidiomycota</taxon>
        <taxon>Ustilaginomycotina</taxon>
        <taxon>Exobasidiomycetes</taxon>
        <taxon>Tilletiales</taxon>
        <taxon>Tilletiaceae</taxon>
        <taxon>Tilletia</taxon>
    </lineage>
</organism>
<evidence type="ECO:0000313" key="3">
    <source>
        <dbReference type="EMBL" id="KAK0558042.1"/>
    </source>
</evidence>
<dbReference type="SUPFAM" id="SSF54106">
    <property type="entry name" value="LysM domain"/>
    <property type="match status" value="1"/>
</dbReference>
<feature type="region of interest" description="Disordered" evidence="1">
    <location>
        <begin position="1"/>
        <end position="103"/>
    </location>
</feature>
<feature type="compositionally biased region" description="Low complexity" evidence="1">
    <location>
        <begin position="229"/>
        <end position="240"/>
    </location>
</feature>
<feature type="compositionally biased region" description="Basic and acidic residues" evidence="1">
    <location>
        <begin position="241"/>
        <end position="255"/>
    </location>
</feature>
<feature type="region of interest" description="Disordered" evidence="1">
    <location>
        <begin position="164"/>
        <end position="333"/>
    </location>
</feature>
<gene>
    <name evidence="3" type="ORF">OC846_000034</name>
</gene>
<evidence type="ECO:0000256" key="1">
    <source>
        <dbReference type="SAM" id="MobiDB-lite"/>
    </source>
</evidence>
<dbReference type="Pfam" id="PF01476">
    <property type="entry name" value="LysM"/>
    <property type="match status" value="1"/>
</dbReference>
<dbReference type="PROSITE" id="PS51782">
    <property type="entry name" value="LYSM"/>
    <property type="match status" value="1"/>
</dbReference>
<feature type="compositionally biased region" description="Pro residues" evidence="1">
    <location>
        <begin position="470"/>
        <end position="480"/>
    </location>
</feature>
<dbReference type="AlphaFoldDB" id="A0AAN6GWG3"/>
<feature type="region of interest" description="Disordered" evidence="1">
    <location>
        <begin position="465"/>
        <end position="640"/>
    </location>
</feature>
<dbReference type="SMART" id="SM00257">
    <property type="entry name" value="LysM"/>
    <property type="match status" value="1"/>
</dbReference>
<feature type="compositionally biased region" description="Low complexity" evidence="1">
    <location>
        <begin position="19"/>
        <end position="30"/>
    </location>
</feature>
<dbReference type="CDD" id="cd00118">
    <property type="entry name" value="LysM"/>
    <property type="match status" value="1"/>
</dbReference>
<feature type="compositionally biased region" description="Low complexity" evidence="1">
    <location>
        <begin position="166"/>
        <end position="187"/>
    </location>
</feature>
<comment type="caution">
    <text evidence="3">The sequence shown here is derived from an EMBL/GenBank/DDBJ whole genome shotgun (WGS) entry which is preliminary data.</text>
</comment>
<feature type="compositionally biased region" description="Polar residues" evidence="1">
    <location>
        <begin position="534"/>
        <end position="545"/>
    </location>
</feature>
<feature type="compositionally biased region" description="Basic and acidic residues" evidence="1">
    <location>
        <begin position="78"/>
        <end position="87"/>
    </location>
</feature>
<feature type="compositionally biased region" description="Low complexity" evidence="1">
    <location>
        <begin position="262"/>
        <end position="283"/>
    </location>
</feature>
<keyword evidence="4" id="KW-1185">Reference proteome</keyword>
<feature type="compositionally biased region" description="Polar residues" evidence="1">
    <location>
        <begin position="289"/>
        <end position="301"/>
    </location>
</feature>
<feature type="compositionally biased region" description="Polar residues" evidence="1">
    <location>
        <begin position="1"/>
        <end position="18"/>
    </location>
</feature>
<feature type="compositionally biased region" description="Basic and acidic residues" evidence="1">
    <location>
        <begin position="305"/>
        <end position="324"/>
    </location>
</feature>
<evidence type="ECO:0000259" key="2">
    <source>
        <dbReference type="PROSITE" id="PS51782"/>
    </source>
</evidence>
<proteinExistence type="predicted"/>
<evidence type="ECO:0000313" key="4">
    <source>
        <dbReference type="Proteomes" id="UP001176517"/>
    </source>
</evidence>
<accession>A0AAN6GWG3</accession>
<dbReference type="Gene3D" id="3.10.350.10">
    <property type="entry name" value="LysM domain"/>
    <property type="match status" value="1"/>
</dbReference>
<dbReference type="InterPro" id="IPR036779">
    <property type="entry name" value="LysM_dom_sf"/>
</dbReference>
<feature type="compositionally biased region" description="Low complexity" evidence="1">
    <location>
        <begin position="595"/>
        <end position="612"/>
    </location>
</feature>
<dbReference type="InterPro" id="IPR018392">
    <property type="entry name" value="LysM"/>
</dbReference>
<name>A0AAN6GWG3_9BASI</name>
<reference evidence="3" key="1">
    <citation type="journal article" date="2023" name="PhytoFront">
        <title>Draft Genome Resources of Seven Strains of Tilletia horrida, Causal Agent of Kernel Smut of Rice.</title>
        <authorList>
            <person name="Khanal S."/>
            <person name="Antony Babu S."/>
            <person name="Zhou X.G."/>
        </authorList>
    </citation>
    <scope>NUCLEOTIDE SEQUENCE</scope>
    <source>
        <strain evidence="3">TX6</strain>
    </source>
</reference>
<feature type="compositionally biased region" description="Basic and acidic residues" evidence="1">
    <location>
        <begin position="551"/>
        <end position="569"/>
    </location>
</feature>
<dbReference type="Proteomes" id="UP001176517">
    <property type="component" value="Unassembled WGS sequence"/>
</dbReference>
<sequence length="640" mass="65404">MDESDSSNPWGHSSLTLQGSRRNGNGNGNSTHASLNGTSPEAGGSSTGTLSRASARKHPLATPSPRSAHAPGSPGESDDPKGDDAEPQKLTPENSVVVHPVTPNDSLSSIALRYGADVNTILRANRLWPGDAPQMRAEIFIPLINCKRTPPDTIVRAKTDIVPAQSGSVSGSKSASGLASKSSVLSSREGPGAESLPSATASTATSGGMIVPLAPGFTRPTAHSSQHKAASSNAGSNSTNRTDRTSREGERDWRPNKWTLGSASNSSNTTGSRSSVSMSGSASDAGVISDSSKPPRTNSPSEGGRTGEGRERGHPSRANSDVERASTGWNDAPAPNARIARAYQGGTRRLGHHRLLQDLAAGLPPNTGAAANWQRPINDSLPISPGAGSGRPGVGAGSAFVGGGGVRMGLGADGMGGRMPGIGGMPGGSNRAPLGFGKILSDTFRGRMSVEDAFEAAIQSVSSSVALPAPEMPPGRPPMRGPDGRSLAPGFASPSNSPQLGSASRNQEDGLRVRPGRGTQGSEYETVSPFGSMRGQTPNGHRSGQPSPPGHELDRLTFDESSDRTDKKQRGLSPPAPQQGRVVARQPSRDRLHPSSADAGATSSSSMTTTTGATGGSGLRARGSLRNLDWSAGGQTQGSG</sequence>
<dbReference type="EMBL" id="JAPDMZ010000001">
    <property type="protein sequence ID" value="KAK0558042.1"/>
    <property type="molecule type" value="Genomic_DNA"/>
</dbReference>
<protein>
    <recommendedName>
        <fullName evidence="2">LysM domain-containing protein</fullName>
    </recommendedName>
</protein>